<keyword evidence="1" id="KW-0677">Repeat</keyword>
<dbReference type="InterPro" id="IPR002110">
    <property type="entry name" value="Ankyrin_rpt"/>
</dbReference>
<feature type="non-terminal residue" evidence="4">
    <location>
        <position position="197"/>
    </location>
</feature>
<proteinExistence type="predicted"/>
<evidence type="ECO:0000256" key="3">
    <source>
        <dbReference type="PROSITE-ProRule" id="PRU00023"/>
    </source>
</evidence>
<evidence type="ECO:0000313" key="4">
    <source>
        <dbReference type="EMBL" id="ELU15079.1"/>
    </source>
</evidence>
<dbReference type="EMBL" id="AMQN01018192">
    <property type="status" value="NOT_ANNOTATED_CDS"/>
    <property type="molecule type" value="Genomic_DNA"/>
</dbReference>
<dbReference type="PRINTS" id="PR01415">
    <property type="entry name" value="ANKYRIN"/>
</dbReference>
<evidence type="ECO:0000313" key="5">
    <source>
        <dbReference type="EnsemblMetazoa" id="CapteP113182"/>
    </source>
</evidence>
<dbReference type="STRING" id="283909.R7V934"/>
<dbReference type="InterPro" id="IPR036770">
    <property type="entry name" value="Ankyrin_rpt-contain_sf"/>
</dbReference>
<feature type="repeat" description="ANK" evidence="3">
    <location>
        <begin position="169"/>
        <end position="197"/>
    </location>
</feature>
<dbReference type="HOGENOM" id="CLU_000134_18_9_1"/>
<reference evidence="5" key="3">
    <citation type="submission" date="2015-06" db="UniProtKB">
        <authorList>
            <consortium name="EnsemblMetazoa"/>
        </authorList>
    </citation>
    <scope>IDENTIFICATION</scope>
</reference>
<dbReference type="PANTHER" id="PTHR24198">
    <property type="entry name" value="ANKYRIN REPEAT AND PROTEIN KINASE DOMAIN-CONTAINING PROTEIN"/>
    <property type="match status" value="1"/>
</dbReference>
<feature type="repeat" description="ANK" evidence="3">
    <location>
        <begin position="60"/>
        <end position="97"/>
    </location>
</feature>
<reference evidence="4 6" key="2">
    <citation type="journal article" date="2013" name="Nature">
        <title>Insights into bilaterian evolution from three spiralian genomes.</title>
        <authorList>
            <person name="Simakov O."/>
            <person name="Marletaz F."/>
            <person name="Cho S.J."/>
            <person name="Edsinger-Gonzales E."/>
            <person name="Havlak P."/>
            <person name="Hellsten U."/>
            <person name="Kuo D.H."/>
            <person name="Larsson T."/>
            <person name="Lv J."/>
            <person name="Arendt D."/>
            <person name="Savage R."/>
            <person name="Osoegawa K."/>
            <person name="de Jong P."/>
            <person name="Grimwood J."/>
            <person name="Chapman J.A."/>
            <person name="Shapiro H."/>
            <person name="Aerts A."/>
            <person name="Otillar R.P."/>
            <person name="Terry A.Y."/>
            <person name="Boore J.L."/>
            <person name="Grigoriev I.V."/>
            <person name="Lindberg D.R."/>
            <person name="Seaver E.C."/>
            <person name="Weisblat D.A."/>
            <person name="Putnam N.H."/>
            <person name="Rokhsar D.S."/>
        </authorList>
    </citation>
    <scope>NUCLEOTIDE SEQUENCE</scope>
    <source>
        <strain evidence="4 6">I ESC-2004</strain>
    </source>
</reference>
<keyword evidence="2 3" id="KW-0040">ANK repeat</keyword>
<accession>R7V934</accession>
<feature type="repeat" description="ANK" evidence="3">
    <location>
        <begin position="131"/>
        <end position="168"/>
    </location>
</feature>
<name>R7V934_CAPTE</name>
<keyword evidence="6" id="KW-1185">Reference proteome</keyword>
<dbReference type="PROSITE" id="PS50297">
    <property type="entry name" value="ANK_REP_REGION"/>
    <property type="match status" value="4"/>
</dbReference>
<evidence type="ECO:0000256" key="2">
    <source>
        <dbReference type="ARBA" id="ARBA00023043"/>
    </source>
</evidence>
<dbReference type="Pfam" id="PF12796">
    <property type="entry name" value="Ank_2"/>
    <property type="match status" value="2"/>
</dbReference>
<feature type="repeat" description="ANK" evidence="3">
    <location>
        <begin position="27"/>
        <end position="59"/>
    </location>
</feature>
<evidence type="ECO:0000313" key="6">
    <source>
        <dbReference type="Proteomes" id="UP000014760"/>
    </source>
</evidence>
<dbReference type="PROSITE" id="PS50088">
    <property type="entry name" value="ANK_REPEAT"/>
    <property type="match status" value="4"/>
</dbReference>
<reference evidence="6" key="1">
    <citation type="submission" date="2012-12" db="EMBL/GenBank/DDBJ databases">
        <authorList>
            <person name="Hellsten U."/>
            <person name="Grimwood J."/>
            <person name="Chapman J.A."/>
            <person name="Shapiro H."/>
            <person name="Aerts A."/>
            <person name="Otillar R.P."/>
            <person name="Terry A.Y."/>
            <person name="Boore J.L."/>
            <person name="Simakov O."/>
            <person name="Marletaz F."/>
            <person name="Cho S.-J."/>
            <person name="Edsinger-Gonzales E."/>
            <person name="Havlak P."/>
            <person name="Kuo D.-H."/>
            <person name="Larsson T."/>
            <person name="Lv J."/>
            <person name="Arendt D."/>
            <person name="Savage R."/>
            <person name="Osoegawa K."/>
            <person name="de Jong P."/>
            <person name="Lindberg D.R."/>
            <person name="Seaver E.C."/>
            <person name="Weisblat D.A."/>
            <person name="Putnam N.H."/>
            <person name="Grigoriev I.V."/>
            <person name="Rokhsar D.S."/>
        </authorList>
    </citation>
    <scope>NUCLEOTIDE SEQUENCE</scope>
    <source>
        <strain evidence="6">I ESC-2004</strain>
    </source>
</reference>
<dbReference type="Gene3D" id="1.25.40.20">
    <property type="entry name" value="Ankyrin repeat-containing domain"/>
    <property type="match status" value="2"/>
</dbReference>
<dbReference type="SMART" id="SM00248">
    <property type="entry name" value="ANK"/>
    <property type="match status" value="5"/>
</dbReference>
<dbReference type="SUPFAM" id="SSF48403">
    <property type="entry name" value="Ankyrin repeat"/>
    <property type="match status" value="1"/>
</dbReference>
<dbReference type="EMBL" id="KB294034">
    <property type="protein sequence ID" value="ELU15079.1"/>
    <property type="molecule type" value="Genomic_DNA"/>
</dbReference>
<dbReference type="Proteomes" id="UP000014760">
    <property type="component" value="Unassembled WGS sequence"/>
</dbReference>
<dbReference type="OMA" id="KQAITNC"/>
<dbReference type="PANTHER" id="PTHR24198:SF165">
    <property type="entry name" value="ANKYRIN REPEAT-CONTAINING PROTEIN-RELATED"/>
    <property type="match status" value="1"/>
</dbReference>
<dbReference type="OrthoDB" id="9984784at2759"/>
<organism evidence="4">
    <name type="scientific">Capitella teleta</name>
    <name type="common">Polychaete worm</name>
    <dbReference type="NCBI Taxonomy" id="283909"/>
    <lineage>
        <taxon>Eukaryota</taxon>
        <taxon>Metazoa</taxon>
        <taxon>Spiralia</taxon>
        <taxon>Lophotrochozoa</taxon>
        <taxon>Annelida</taxon>
        <taxon>Polychaeta</taxon>
        <taxon>Sedentaria</taxon>
        <taxon>Scolecida</taxon>
        <taxon>Capitellidae</taxon>
        <taxon>Capitella</taxon>
    </lineage>
</organism>
<gene>
    <name evidence="4" type="ORF">CAPTEDRAFT_113182</name>
</gene>
<dbReference type="AlphaFoldDB" id="R7V934"/>
<evidence type="ECO:0000256" key="1">
    <source>
        <dbReference type="ARBA" id="ARBA00022737"/>
    </source>
</evidence>
<dbReference type="EnsemblMetazoa" id="CapteT113182">
    <property type="protein sequence ID" value="CapteP113182"/>
    <property type="gene ID" value="CapteG113182"/>
</dbReference>
<protein>
    <submittedName>
        <fullName evidence="4 5">Uncharacterized protein</fullName>
    </submittedName>
</protein>
<sequence length="197" mass="21177">MACSLNLVKIVASLLESRAFLDATNVQGNTPLHIASGNGNTRIVKLLLGRKPELNIRNAKGRTALHQALVNFKEQEPRDEVVDLLIKRGAHVNIREANGASSISLASSVGYLWGVKKLLASNADPNQRDKDGYTALHHAVSTLTDLSVQGEIIDLLIKHGADANIGDQRGFSPVHTAAKLGNVQIIQNLLGNETDLL</sequence>